<accession>A0A914VQD5</accession>
<keyword evidence="2" id="KW-1185">Reference proteome</keyword>
<protein>
    <submittedName>
        <fullName evidence="3">Uncharacterized protein</fullName>
    </submittedName>
</protein>
<reference evidence="3" key="1">
    <citation type="submission" date="2022-11" db="UniProtKB">
        <authorList>
            <consortium name="WormBaseParasite"/>
        </authorList>
    </citation>
    <scope>IDENTIFICATION</scope>
</reference>
<evidence type="ECO:0000313" key="2">
    <source>
        <dbReference type="Proteomes" id="UP000887566"/>
    </source>
</evidence>
<organism evidence="2 3">
    <name type="scientific">Plectus sambesii</name>
    <dbReference type="NCBI Taxonomy" id="2011161"/>
    <lineage>
        <taxon>Eukaryota</taxon>
        <taxon>Metazoa</taxon>
        <taxon>Ecdysozoa</taxon>
        <taxon>Nematoda</taxon>
        <taxon>Chromadorea</taxon>
        <taxon>Plectida</taxon>
        <taxon>Plectina</taxon>
        <taxon>Plectoidea</taxon>
        <taxon>Plectidae</taxon>
        <taxon>Plectus</taxon>
    </lineage>
</organism>
<dbReference type="Proteomes" id="UP000887566">
    <property type="component" value="Unplaced"/>
</dbReference>
<evidence type="ECO:0000256" key="1">
    <source>
        <dbReference type="SAM" id="MobiDB-lite"/>
    </source>
</evidence>
<feature type="region of interest" description="Disordered" evidence="1">
    <location>
        <begin position="1"/>
        <end position="52"/>
    </location>
</feature>
<dbReference type="AlphaFoldDB" id="A0A914VQD5"/>
<dbReference type="WBParaSite" id="PSAMB.scaffold229size63768.g3502.t1">
    <property type="protein sequence ID" value="PSAMB.scaffold229size63768.g3502.t1"/>
    <property type="gene ID" value="PSAMB.scaffold229size63768.g3502"/>
</dbReference>
<sequence>MAKGSGADAYADAGTDNRRPRANRETALGERRIVRTRRSRRDNCPALQRTDAAQNTDRAFAIVRLMAVVRRQPPPTATGTLPRSEMSPCRRRVISNGLGALRFATTDRRR</sequence>
<name>A0A914VQD5_9BILA</name>
<evidence type="ECO:0000313" key="3">
    <source>
        <dbReference type="WBParaSite" id="PSAMB.scaffold229size63768.g3502.t1"/>
    </source>
</evidence>
<proteinExistence type="predicted"/>
<feature type="compositionally biased region" description="Basic and acidic residues" evidence="1">
    <location>
        <begin position="15"/>
        <end position="33"/>
    </location>
</feature>